<reference evidence="7" key="1">
    <citation type="submission" date="2021-01" db="EMBL/GenBank/DDBJ databases">
        <authorList>
            <consortium name="Genoscope - CEA"/>
            <person name="William W."/>
        </authorList>
    </citation>
    <scope>NUCLEOTIDE SEQUENCE</scope>
</reference>
<dbReference type="PANTHER" id="PTHR24348:SF22">
    <property type="entry name" value="NON-SPECIFIC SERINE_THREONINE PROTEIN KINASE"/>
    <property type="match status" value="1"/>
</dbReference>
<evidence type="ECO:0000256" key="4">
    <source>
        <dbReference type="ARBA" id="ARBA00022840"/>
    </source>
</evidence>
<gene>
    <name evidence="7" type="ORF">PPRIM_AZ9-3.1.T0430116</name>
</gene>
<evidence type="ECO:0000313" key="7">
    <source>
        <dbReference type="EMBL" id="CAD8068944.1"/>
    </source>
</evidence>
<dbReference type="GO" id="GO:0016020">
    <property type="term" value="C:membrane"/>
    <property type="evidence" value="ECO:0007669"/>
    <property type="project" value="TreeGrafter"/>
</dbReference>
<evidence type="ECO:0000256" key="3">
    <source>
        <dbReference type="ARBA" id="ARBA00022777"/>
    </source>
</evidence>
<keyword evidence="1" id="KW-0808">Transferase</keyword>
<organism evidence="7 8">
    <name type="scientific">Paramecium primaurelia</name>
    <dbReference type="NCBI Taxonomy" id="5886"/>
    <lineage>
        <taxon>Eukaryota</taxon>
        <taxon>Sar</taxon>
        <taxon>Alveolata</taxon>
        <taxon>Ciliophora</taxon>
        <taxon>Intramacronucleata</taxon>
        <taxon>Oligohymenophorea</taxon>
        <taxon>Peniculida</taxon>
        <taxon>Parameciidae</taxon>
        <taxon>Paramecium</taxon>
    </lineage>
</organism>
<keyword evidence="8" id="KW-1185">Reference proteome</keyword>
<comment type="caution">
    <text evidence="7">The sequence shown here is derived from an EMBL/GenBank/DDBJ whole genome shotgun (WGS) entry which is preliminary data.</text>
</comment>
<dbReference type="PROSITE" id="PS50011">
    <property type="entry name" value="PROTEIN_KINASE_DOM"/>
    <property type="match status" value="1"/>
</dbReference>
<sequence>MNGGHRLKFQISFSVDEVKPEIITLNQFDDALKFEDRYEALQTLGQGAHAVVKVARKKDTDEIFAVKIVRSGDQEIQNNVKRTFNNTRCLRHPNIAQDIELFINEKMETSYLIMEYCAFDSLESIIKKRKLTIMELKIVMKQLLLAIQHAHQKGICHRDLKPDNVLVDLSENMDQSEVRVKVVDFGVSRRFQSKGQEIEMLTKTGNIFYCAPEIYHKSCYSKEVDIWAIGVIAYQCLFQKLPLHSDEYQDFVELLRCPDKWKFKEHLKELEIPLQNLIIGMLEYDSQKRITIDDALRNSFFEQQQRESTPLIISTNLENLIYNNNKHMKQLQTSLAINNNYFGNHNYNLGNMIQKLQGQNNQERVDVEDLTKNFGNIHILQKQNEKRGPIQLMNSIGSSNVLMSKLGSRQEISYQTQSDALRKICDIKGSADPFGDFAIQQSQELKEQQESNSQQNNNTQKLFQQLGSQIESSINLTAEDHTKVINQLDSLGVPKRSSVLAQFLGDLGIKEVDEITEDF</sequence>
<dbReference type="InterPro" id="IPR008271">
    <property type="entry name" value="Ser/Thr_kinase_AS"/>
</dbReference>
<keyword evidence="4 5" id="KW-0067">ATP-binding</keyword>
<name>A0A8S1M1U5_PARPR</name>
<accession>A0A8S1M1U5</accession>
<evidence type="ECO:0000256" key="2">
    <source>
        <dbReference type="ARBA" id="ARBA00022741"/>
    </source>
</evidence>
<dbReference type="OMA" id="KWKFKEH"/>
<dbReference type="Proteomes" id="UP000688137">
    <property type="component" value="Unassembled WGS sequence"/>
</dbReference>
<dbReference type="InterPro" id="IPR000719">
    <property type="entry name" value="Prot_kinase_dom"/>
</dbReference>
<keyword evidence="2 5" id="KW-0547">Nucleotide-binding</keyword>
<feature type="binding site" evidence="5">
    <location>
        <position position="67"/>
    </location>
    <ligand>
        <name>ATP</name>
        <dbReference type="ChEBI" id="CHEBI:30616"/>
    </ligand>
</feature>
<evidence type="ECO:0000256" key="5">
    <source>
        <dbReference type="PROSITE-ProRule" id="PRU10141"/>
    </source>
</evidence>
<dbReference type="GO" id="GO:0000045">
    <property type="term" value="P:autophagosome assembly"/>
    <property type="evidence" value="ECO:0007669"/>
    <property type="project" value="TreeGrafter"/>
</dbReference>
<dbReference type="PROSITE" id="PS00107">
    <property type="entry name" value="PROTEIN_KINASE_ATP"/>
    <property type="match status" value="1"/>
</dbReference>
<dbReference type="AlphaFoldDB" id="A0A8S1M1U5"/>
<dbReference type="InterPro" id="IPR045269">
    <property type="entry name" value="Atg1-like"/>
</dbReference>
<dbReference type="GO" id="GO:0004674">
    <property type="term" value="F:protein serine/threonine kinase activity"/>
    <property type="evidence" value="ECO:0007669"/>
    <property type="project" value="InterPro"/>
</dbReference>
<dbReference type="Pfam" id="PF00069">
    <property type="entry name" value="Pkinase"/>
    <property type="match status" value="1"/>
</dbReference>
<dbReference type="GO" id="GO:0010506">
    <property type="term" value="P:regulation of autophagy"/>
    <property type="evidence" value="ECO:0007669"/>
    <property type="project" value="InterPro"/>
</dbReference>
<evidence type="ECO:0000256" key="1">
    <source>
        <dbReference type="ARBA" id="ARBA00022679"/>
    </source>
</evidence>
<evidence type="ECO:0000259" key="6">
    <source>
        <dbReference type="PROSITE" id="PS50011"/>
    </source>
</evidence>
<dbReference type="InterPro" id="IPR017441">
    <property type="entry name" value="Protein_kinase_ATP_BS"/>
</dbReference>
<dbReference type="GO" id="GO:0005524">
    <property type="term" value="F:ATP binding"/>
    <property type="evidence" value="ECO:0007669"/>
    <property type="project" value="UniProtKB-UniRule"/>
</dbReference>
<protein>
    <recommendedName>
        <fullName evidence="6">Protein kinase domain-containing protein</fullName>
    </recommendedName>
</protein>
<keyword evidence="3" id="KW-0418">Kinase</keyword>
<evidence type="ECO:0000313" key="8">
    <source>
        <dbReference type="Proteomes" id="UP000688137"/>
    </source>
</evidence>
<proteinExistence type="predicted"/>
<dbReference type="SMART" id="SM00220">
    <property type="entry name" value="S_TKc"/>
    <property type="match status" value="1"/>
</dbReference>
<dbReference type="EMBL" id="CAJJDM010000043">
    <property type="protein sequence ID" value="CAD8068944.1"/>
    <property type="molecule type" value="Genomic_DNA"/>
</dbReference>
<dbReference type="PROSITE" id="PS00108">
    <property type="entry name" value="PROTEIN_KINASE_ST"/>
    <property type="match status" value="1"/>
</dbReference>
<dbReference type="GO" id="GO:0000407">
    <property type="term" value="C:phagophore assembly site"/>
    <property type="evidence" value="ECO:0007669"/>
    <property type="project" value="TreeGrafter"/>
</dbReference>
<dbReference type="GO" id="GO:0005829">
    <property type="term" value="C:cytosol"/>
    <property type="evidence" value="ECO:0007669"/>
    <property type="project" value="TreeGrafter"/>
</dbReference>
<feature type="domain" description="Protein kinase" evidence="6">
    <location>
        <begin position="38"/>
        <end position="301"/>
    </location>
</feature>
<dbReference type="PANTHER" id="PTHR24348">
    <property type="entry name" value="SERINE/THREONINE-PROTEIN KINASE UNC-51-RELATED"/>
    <property type="match status" value="1"/>
</dbReference>
<dbReference type="GO" id="GO:0005776">
    <property type="term" value="C:autophagosome"/>
    <property type="evidence" value="ECO:0007669"/>
    <property type="project" value="TreeGrafter"/>
</dbReference>